<proteinExistence type="predicted"/>
<accession>A0A6M9PR54</accession>
<dbReference type="Proteomes" id="UP000500806">
    <property type="component" value="Chromosome"/>
</dbReference>
<evidence type="ECO:0000256" key="1">
    <source>
        <dbReference type="SAM" id="SignalP"/>
    </source>
</evidence>
<feature type="signal peptide" evidence="1">
    <location>
        <begin position="1"/>
        <end position="31"/>
    </location>
</feature>
<evidence type="ECO:0000313" key="2">
    <source>
        <dbReference type="EMBL" id="QKM62821.1"/>
    </source>
</evidence>
<dbReference type="EMBL" id="CP028941">
    <property type="protein sequence ID" value="QKM62821.1"/>
    <property type="molecule type" value="Genomic_DNA"/>
</dbReference>
<dbReference type="RefSeq" id="WP_173942980.1">
    <property type="nucleotide sequence ID" value="NZ_CBCSCD010000001.1"/>
</dbReference>
<sequence>MSIRDIFFQIRYRKNNLLLSGLIAMFISAMALPSTAQAGNIGWSVSVGGGNGYSGYNGGWRPAAYPGFYGSGWRGAYGPSWRGGYYGPGYAYPNAYPFVTGFYSPPVVYVAPPQQPLVLAAQPQPPVWYFCEASGQYFPYVQNCASAWQIQPATPPSSNVAPQQRSYN</sequence>
<keyword evidence="3" id="KW-1185">Reference proteome</keyword>
<evidence type="ECO:0000313" key="3">
    <source>
        <dbReference type="Proteomes" id="UP000500806"/>
    </source>
</evidence>
<keyword evidence="1" id="KW-0732">Signal</keyword>
<feature type="chain" id="PRO_5026966198" evidence="1">
    <location>
        <begin position="32"/>
        <end position="168"/>
    </location>
</feature>
<gene>
    <name evidence="2" type="ORF">DCO16_06980</name>
</gene>
<name>A0A6M9PR54_9BURK</name>
<protein>
    <submittedName>
        <fullName evidence="2">Uncharacterized protein</fullName>
    </submittedName>
</protein>
<organism evidence="2 3">
    <name type="scientific">Polynucleobacter antarcticus</name>
    <dbReference type="NCBI Taxonomy" id="1743162"/>
    <lineage>
        <taxon>Bacteria</taxon>
        <taxon>Pseudomonadati</taxon>
        <taxon>Pseudomonadota</taxon>
        <taxon>Betaproteobacteria</taxon>
        <taxon>Burkholderiales</taxon>
        <taxon>Burkholderiaceae</taxon>
        <taxon>Polynucleobacter</taxon>
    </lineage>
</organism>
<dbReference type="KEGG" id="pani:DCO16_06980"/>
<dbReference type="AlphaFoldDB" id="A0A6M9PR54"/>
<reference evidence="2 3" key="1">
    <citation type="submission" date="2018-04" db="EMBL/GenBank/DDBJ databases">
        <title>Polynucleobacter sp. LimPoW16 genome.</title>
        <authorList>
            <person name="Hahn M.W."/>
        </authorList>
    </citation>
    <scope>NUCLEOTIDE SEQUENCE [LARGE SCALE GENOMIC DNA]</scope>
    <source>
        <strain evidence="2 3">LimPoW16</strain>
    </source>
</reference>